<proteinExistence type="predicted"/>
<keyword evidence="2" id="KW-1185">Reference proteome</keyword>
<accession>A0AAN7NFF0</accession>
<gene>
    <name evidence="1" type="ORF">QYF61_007625</name>
</gene>
<protein>
    <recommendedName>
        <fullName evidence="3">Rna-directed dna polymerase from mobile element jockey-like</fullName>
    </recommendedName>
</protein>
<dbReference type="EMBL" id="JAUNZN010000003">
    <property type="protein sequence ID" value="KAK4823869.1"/>
    <property type="molecule type" value="Genomic_DNA"/>
</dbReference>
<comment type="caution">
    <text evidence="1">The sequence shown here is derived from an EMBL/GenBank/DDBJ whole genome shotgun (WGS) entry which is preliminary data.</text>
</comment>
<dbReference type="PANTHER" id="PTHR33332">
    <property type="entry name" value="REVERSE TRANSCRIPTASE DOMAIN-CONTAINING PROTEIN"/>
    <property type="match status" value="1"/>
</dbReference>
<evidence type="ECO:0008006" key="3">
    <source>
        <dbReference type="Google" id="ProtNLM"/>
    </source>
</evidence>
<dbReference type="AlphaFoldDB" id="A0AAN7NFF0"/>
<reference evidence="1 2" key="1">
    <citation type="journal article" date="2023" name="J. Hered.">
        <title>Chromosome-level genome of the wood stork (Mycteria americana) provides insight into avian chromosome evolution.</title>
        <authorList>
            <person name="Flamio R. Jr."/>
            <person name="Ramstad K.M."/>
        </authorList>
    </citation>
    <scope>NUCLEOTIDE SEQUENCE [LARGE SCALE GENOMIC DNA]</scope>
    <source>
        <strain evidence="1">JAX WOST 10</strain>
    </source>
</reference>
<sequence>MPKVCAAIQRDLDKLEKWADRNLMKINKGKYKVLQLGRNNPRHQYMQGTTSRKAALQKRTRETWWTPSLARSHLKYCVQFWAAQYKRDMDILERVQQRVVKMMKGLQHLSYEEKLTELALFSLEKRSLRRDFLNDKSMLEKVHLEASVAVDKSVLQQLHLEASVAVHEVMLEHLRECGHG</sequence>
<dbReference type="Proteomes" id="UP001333110">
    <property type="component" value="Unassembled WGS sequence"/>
</dbReference>
<name>A0AAN7NFF0_MYCAM</name>
<evidence type="ECO:0000313" key="2">
    <source>
        <dbReference type="Proteomes" id="UP001333110"/>
    </source>
</evidence>
<organism evidence="1 2">
    <name type="scientific">Mycteria americana</name>
    <name type="common">Wood stork</name>
    <dbReference type="NCBI Taxonomy" id="33587"/>
    <lineage>
        <taxon>Eukaryota</taxon>
        <taxon>Metazoa</taxon>
        <taxon>Chordata</taxon>
        <taxon>Craniata</taxon>
        <taxon>Vertebrata</taxon>
        <taxon>Euteleostomi</taxon>
        <taxon>Archelosauria</taxon>
        <taxon>Archosauria</taxon>
        <taxon>Dinosauria</taxon>
        <taxon>Saurischia</taxon>
        <taxon>Theropoda</taxon>
        <taxon>Coelurosauria</taxon>
        <taxon>Aves</taxon>
        <taxon>Neognathae</taxon>
        <taxon>Neoaves</taxon>
        <taxon>Aequornithes</taxon>
        <taxon>Ciconiiformes</taxon>
        <taxon>Ciconiidae</taxon>
        <taxon>Mycteria</taxon>
    </lineage>
</organism>
<evidence type="ECO:0000313" key="1">
    <source>
        <dbReference type="EMBL" id="KAK4823869.1"/>
    </source>
</evidence>